<dbReference type="Proteomes" id="UP000095286">
    <property type="component" value="Unplaced"/>
</dbReference>
<accession>A0AC35U9X7</accession>
<protein>
    <submittedName>
        <fullName evidence="2">Innexin</fullName>
    </submittedName>
</protein>
<reference evidence="2" key="1">
    <citation type="submission" date="2016-11" db="UniProtKB">
        <authorList>
            <consortium name="WormBaseParasite"/>
        </authorList>
    </citation>
    <scope>IDENTIFICATION</scope>
    <source>
        <strain evidence="2">KR3021</strain>
    </source>
</reference>
<dbReference type="WBParaSite" id="RSKR_0000888700.1">
    <property type="protein sequence ID" value="RSKR_0000888700.1"/>
    <property type="gene ID" value="RSKR_0000888700"/>
</dbReference>
<evidence type="ECO:0000313" key="2">
    <source>
        <dbReference type="WBParaSite" id="RSKR_0000888700.1"/>
    </source>
</evidence>
<evidence type="ECO:0000313" key="1">
    <source>
        <dbReference type="Proteomes" id="UP000095286"/>
    </source>
</evidence>
<proteinExistence type="predicted"/>
<name>A0AC35U9X7_9BILA</name>
<organism evidence="1 2">
    <name type="scientific">Rhabditophanes sp. KR3021</name>
    <dbReference type="NCBI Taxonomy" id="114890"/>
    <lineage>
        <taxon>Eukaryota</taxon>
        <taxon>Metazoa</taxon>
        <taxon>Ecdysozoa</taxon>
        <taxon>Nematoda</taxon>
        <taxon>Chromadorea</taxon>
        <taxon>Rhabditida</taxon>
        <taxon>Tylenchina</taxon>
        <taxon>Panagrolaimomorpha</taxon>
        <taxon>Strongyloidoidea</taxon>
        <taxon>Alloionematidae</taxon>
        <taxon>Rhabditophanes</taxon>
    </lineage>
</organism>
<sequence length="773" mass="89281">MEKDCCASLPTTQSEAEAAISLSNLRLEEQIKEEAVGIIEVAGDVKVLDLTKTRITEISNLEFLTSIEELTLRWNGIKKIHNLDSLVTLTYLELYDNLIEKIENLDCLVNLKTLDLSYNRIQKIQNLGKLTKLESLFILHNKLTKIEGLETLTELTYLDIGDNHITKIENLENNTKLETLHLGANEFRVIENLDALQNLIVISIPSCAISEISGLEKMPKLQEIYLQGNGISQIENLEGLTNLRVLDLNHNRLTKVENVKHLQKLTDFWARSNRIEHFKDIDDLSTLPNLDLIYFQSNPIFDQPNYHAKMLRMFPQITSLDGDVRRRAENLCFIQDSYYVPMTQSAAGMDDEDKKIRKISYYQWTPFFLLFSSVCFRLPSMLWKYLASHSGININELIKLACDDNNIKPEIKRANIKSLTTHIQGALKFHKRLRKKQISPHKFMKFLNIPYSNAYVTLMYCLTKFLYLANVFGQLALMNYFLMTANYRYYGFGAVLDLLKGKTWDKTGVFPRVVLCDFDVRVMGNIQEHTTQCVLTINMFSEKIFIFLWFWYVALFVMTAGSFIYWAGITFLPCFGKRFISRHLEISDTPYDTKENAQDLVNFVDNYLKADGLFVMRKLIMHSGVIFGTEVVATLWRSYFNVEKELKRSNSFPHKLNYDENGESYKNSPFNGEEAGFNVLRKRKFDTSNVSPHTSKYDGPNERDKLITPPPLPEDMLRMLKKATGISSKPTSATNSLPNYERYLSEGDTSFRYSHYPENKNPSKLNYVVVNKD</sequence>